<name>A0A401RR54_CHIPU</name>
<protein>
    <submittedName>
        <fullName evidence="1">Uncharacterized protein</fullName>
    </submittedName>
</protein>
<accession>A0A401RR54</accession>
<sequence>MSACNEIDQSGGGRCYRLTKQSSGELVDRSQVRTNQVIRHIWASQRASRSRRTRGDEPIEERLVAGARRRRLVACSCLHMLNDETPRELKRLSIVKID</sequence>
<dbReference type="AlphaFoldDB" id="A0A401RR54"/>
<evidence type="ECO:0000313" key="2">
    <source>
        <dbReference type="Proteomes" id="UP000287033"/>
    </source>
</evidence>
<reference evidence="1 2" key="1">
    <citation type="journal article" date="2018" name="Nat. Ecol. Evol.">
        <title>Shark genomes provide insights into elasmobranch evolution and the origin of vertebrates.</title>
        <authorList>
            <person name="Hara Y"/>
            <person name="Yamaguchi K"/>
            <person name="Onimaru K"/>
            <person name="Kadota M"/>
            <person name="Koyanagi M"/>
            <person name="Keeley SD"/>
            <person name="Tatsumi K"/>
            <person name="Tanaka K"/>
            <person name="Motone F"/>
            <person name="Kageyama Y"/>
            <person name="Nozu R"/>
            <person name="Adachi N"/>
            <person name="Nishimura O"/>
            <person name="Nakagawa R"/>
            <person name="Tanegashima C"/>
            <person name="Kiyatake I"/>
            <person name="Matsumoto R"/>
            <person name="Murakumo K"/>
            <person name="Nishida K"/>
            <person name="Terakita A"/>
            <person name="Kuratani S"/>
            <person name="Sato K"/>
            <person name="Hyodo S Kuraku.S."/>
        </authorList>
    </citation>
    <scope>NUCLEOTIDE SEQUENCE [LARGE SCALE GENOMIC DNA]</scope>
</reference>
<comment type="caution">
    <text evidence="1">The sequence shown here is derived from an EMBL/GenBank/DDBJ whole genome shotgun (WGS) entry which is preliminary data.</text>
</comment>
<dbReference type="EMBL" id="BEZZ01001877">
    <property type="protein sequence ID" value="GCC20644.1"/>
    <property type="molecule type" value="Genomic_DNA"/>
</dbReference>
<organism evidence="1 2">
    <name type="scientific">Chiloscyllium punctatum</name>
    <name type="common">Brownbanded bambooshark</name>
    <name type="synonym">Hemiscyllium punctatum</name>
    <dbReference type="NCBI Taxonomy" id="137246"/>
    <lineage>
        <taxon>Eukaryota</taxon>
        <taxon>Metazoa</taxon>
        <taxon>Chordata</taxon>
        <taxon>Craniata</taxon>
        <taxon>Vertebrata</taxon>
        <taxon>Chondrichthyes</taxon>
        <taxon>Elasmobranchii</taxon>
        <taxon>Galeomorphii</taxon>
        <taxon>Galeoidea</taxon>
        <taxon>Orectolobiformes</taxon>
        <taxon>Hemiscylliidae</taxon>
        <taxon>Chiloscyllium</taxon>
    </lineage>
</organism>
<keyword evidence="2" id="KW-1185">Reference proteome</keyword>
<gene>
    <name evidence="1" type="ORF">chiPu_0019209</name>
</gene>
<evidence type="ECO:0000313" key="1">
    <source>
        <dbReference type="EMBL" id="GCC20644.1"/>
    </source>
</evidence>
<proteinExistence type="predicted"/>
<dbReference type="Proteomes" id="UP000287033">
    <property type="component" value="Unassembled WGS sequence"/>
</dbReference>